<keyword evidence="4 6" id="KW-1133">Transmembrane helix</keyword>
<dbReference type="Pfam" id="PF13396">
    <property type="entry name" value="PLDc_N"/>
    <property type="match status" value="1"/>
</dbReference>
<dbReference type="RefSeq" id="WP_084067323.1">
    <property type="nucleotide sequence ID" value="NZ_FWXY01000004.1"/>
</dbReference>
<dbReference type="InterPro" id="IPR027379">
    <property type="entry name" value="CLS_N"/>
</dbReference>
<name>A0A1W2A431_9BACT</name>
<evidence type="ECO:0000256" key="4">
    <source>
        <dbReference type="ARBA" id="ARBA00022989"/>
    </source>
</evidence>
<proteinExistence type="predicted"/>
<dbReference type="Proteomes" id="UP000192418">
    <property type="component" value="Unassembled WGS sequence"/>
</dbReference>
<reference evidence="8 9" key="1">
    <citation type="submission" date="2017-04" db="EMBL/GenBank/DDBJ databases">
        <authorList>
            <person name="Afonso C.L."/>
            <person name="Miller P.J."/>
            <person name="Scott M.A."/>
            <person name="Spackman E."/>
            <person name="Goraichik I."/>
            <person name="Dimitrov K.M."/>
            <person name="Suarez D.L."/>
            <person name="Swayne D.E."/>
        </authorList>
    </citation>
    <scope>NUCLEOTIDE SEQUENCE [LARGE SCALE GENOMIC DNA]</scope>
    <source>
        <strain evidence="8 9">DSM 3385</strain>
    </source>
</reference>
<feature type="transmembrane region" description="Helical" evidence="6">
    <location>
        <begin position="6"/>
        <end position="26"/>
    </location>
</feature>
<feature type="transmembrane region" description="Helical" evidence="6">
    <location>
        <begin position="38"/>
        <end position="56"/>
    </location>
</feature>
<evidence type="ECO:0000256" key="5">
    <source>
        <dbReference type="ARBA" id="ARBA00023136"/>
    </source>
</evidence>
<evidence type="ECO:0000313" key="9">
    <source>
        <dbReference type="Proteomes" id="UP000192418"/>
    </source>
</evidence>
<evidence type="ECO:0000256" key="1">
    <source>
        <dbReference type="ARBA" id="ARBA00004651"/>
    </source>
</evidence>
<evidence type="ECO:0000256" key="2">
    <source>
        <dbReference type="ARBA" id="ARBA00022475"/>
    </source>
</evidence>
<protein>
    <submittedName>
        <fullName evidence="8">Phospholipase_D-nuclease N-terminal</fullName>
    </submittedName>
</protein>
<evidence type="ECO:0000256" key="6">
    <source>
        <dbReference type="SAM" id="Phobius"/>
    </source>
</evidence>
<dbReference type="EMBL" id="FWXY01000004">
    <property type="protein sequence ID" value="SMC55435.1"/>
    <property type="molecule type" value="Genomic_DNA"/>
</dbReference>
<keyword evidence="2" id="KW-1003">Cell membrane</keyword>
<accession>A0A1W2A431</accession>
<organism evidence="8 9">
    <name type="scientific">Desulfocicer vacuolatum DSM 3385</name>
    <dbReference type="NCBI Taxonomy" id="1121400"/>
    <lineage>
        <taxon>Bacteria</taxon>
        <taxon>Pseudomonadati</taxon>
        <taxon>Thermodesulfobacteriota</taxon>
        <taxon>Desulfobacteria</taxon>
        <taxon>Desulfobacterales</taxon>
        <taxon>Desulfobacteraceae</taxon>
        <taxon>Desulfocicer</taxon>
    </lineage>
</organism>
<gene>
    <name evidence="8" type="ORF">SAMN02746065_10493</name>
</gene>
<comment type="subcellular location">
    <subcellularLocation>
        <location evidence="1">Cell membrane</location>
        <topology evidence="1">Multi-pass membrane protein</topology>
    </subcellularLocation>
</comment>
<keyword evidence="3 6" id="KW-0812">Transmembrane</keyword>
<dbReference type="GO" id="GO:0005886">
    <property type="term" value="C:plasma membrane"/>
    <property type="evidence" value="ECO:0007669"/>
    <property type="project" value="UniProtKB-SubCell"/>
</dbReference>
<keyword evidence="9" id="KW-1185">Reference proteome</keyword>
<evidence type="ECO:0000259" key="7">
    <source>
        <dbReference type="Pfam" id="PF13396"/>
    </source>
</evidence>
<evidence type="ECO:0000313" key="8">
    <source>
        <dbReference type="EMBL" id="SMC55435.1"/>
    </source>
</evidence>
<feature type="domain" description="Cardiolipin synthase N-terminal" evidence="7">
    <location>
        <begin position="17"/>
        <end position="57"/>
    </location>
</feature>
<sequence>MDTFVVIAGIGVIFWGLTMLAMVDIILKDFGSIKTKALWGAVSLVPFIGWLIYAVAGAKKGIRKKNIKADS</sequence>
<evidence type="ECO:0000256" key="3">
    <source>
        <dbReference type="ARBA" id="ARBA00022692"/>
    </source>
</evidence>
<dbReference type="AlphaFoldDB" id="A0A1W2A431"/>
<dbReference type="OrthoDB" id="5422171at2"/>
<keyword evidence="5 6" id="KW-0472">Membrane</keyword>